<dbReference type="EMBL" id="CP003220">
    <property type="protein sequence ID" value="EGB16299.1"/>
    <property type="molecule type" value="Genomic_DNA"/>
</dbReference>
<gene>
    <name evidence="2" type="ORF">DND132_3096</name>
</gene>
<name>F0JK50_9BACT</name>
<proteinExistence type="predicted"/>
<keyword evidence="1" id="KW-0732">Signal</keyword>
<feature type="signal peptide" evidence="1">
    <location>
        <begin position="1"/>
        <end position="43"/>
    </location>
</feature>
<dbReference type="AlphaFoldDB" id="F0JK50"/>
<keyword evidence="3" id="KW-1185">Reference proteome</keyword>
<evidence type="ECO:0000256" key="1">
    <source>
        <dbReference type="SAM" id="SignalP"/>
    </source>
</evidence>
<evidence type="ECO:0000313" key="2">
    <source>
        <dbReference type="EMBL" id="EGB16299.1"/>
    </source>
</evidence>
<dbReference type="Proteomes" id="UP000007845">
    <property type="component" value="Chromosome"/>
</dbReference>
<accession>F0JK50</accession>
<sequence precursor="true">MSCNIPDPAYDQGMKKRTLPTLFAACAVLALAWTALLSGPALADALHTSVPGGRVHLDGAPKVGQPVKVVFDLNGYRFPAGAYTAVNLEFPNRPEGDKPKVRPGYPETTVTFAVPGEYTVIILLNEVSKSSCGGVKAKPLIDAVLDLHVTP</sequence>
<dbReference type="STRING" id="641491.DND132_3096"/>
<feature type="chain" id="PRO_5003251114" evidence="1">
    <location>
        <begin position="44"/>
        <end position="151"/>
    </location>
</feature>
<dbReference type="eggNOG" id="ENOG503058E">
    <property type="taxonomic scope" value="Bacteria"/>
</dbReference>
<organism evidence="2 3">
    <name type="scientific">Pseudodesulfovibrio mercurii</name>
    <dbReference type="NCBI Taxonomy" id="641491"/>
    <lineage>
        <taxon>Bacteria</taxon>
        <taxon>Pseudomonadati</taxon>
        <taxon>Thermodesulfobacteriota</taxon>
        <taxon>Desulfovibrionia</taxon>
        <taxon>Desulfovibrionales</taxon>
        <taxon>Desulfovibrionaceae</taxon>
    </lineage>
</organism>
<reference evidence="2 3" key="1">
    <citation type="journal article" date="2011" name="J. Bacteriol.">
        <title>Genome sequence of the mercury-methylating strain Desulfovibrio desulfuricans ND132.</title>
        <authorList>
            <person name="Brown S.D."/>
            <person name="Gilmour C.C."/>
            <person name="Kucken A.M."/>
            <person name="Wall J.D."/>
            <person name="Elias D.A."/>
            <person name="Brandt C.C."/>
            <person name="Podar M."/>
            <person name="Chertkov O."/>
            <person name="Held B."/>
            <person name="Bruce D.C."/>
            <person name="Detter J.C."/>
            <person name="Tapia R."/>
            <person name="Han C.S."/>
            <person name="Goodwin L.A."/>
            <person name="Cheng J.F."/>
            <person name="Pitluck S."/>
            <person name="Woyke T."/>
            <person name="Mikhailova N."/>
            <person name="Ivanova N.N."/>
            <person name="Han J."/>
            <person name="Lucas S."/>
            <person name="Lapidus A.L."/>
            <person name="Land M.L."/>
            <person name="Hauser L.J."/>
            <person name="Palumbo A.V."/>
        </authorList>
    </citation>
    <scope>NUCLEOTIDE SEQUENCE [LARGE SCALE GENOMIC DNA]</scope>
    <source>
        <strain evidence="2 3">ND132</strain>
    </source>
</reference>
<dbReference type="KEGG" id="ddn:DND132_3096"/>
<evidence type="ECO:0000313" key="3">
    <source>
        <dbReference type="Proteomes" id="UP000007845"/>
    </source>
</evidence>
<protein>
    <submittedName>
        <fullName evidence="2">Uncharacterized protein</fullName>
    </submittedName>
</protein>
<dbReference type="HOGENOM" id="CLU_1851914_0_0_7"/>